<accession>A0A024U9D7</accession>
<gene>
    <name evidence="4" type="ORF">H310_05983</name>
</gene>
<dbReference type="Pfam" id="PF13516">
    <property type="entry name" value="LRR_6"/>
    <property type="match status" value="2"/>
</dbReference>
<dbReference type="GO" id="GO:0031267">
    <property type="term" value="F:small GTPase binding"/>
    <property type="evidence" value="ECO:0007669"/>
    <property type="project" value="TreeGrafter"/>
</dbReference>
<dbReference type="GO" id="GO:0006913">
    <property type="term" value="P:nucleocytoplasmic transport"/>
    <property type="evidence" value="ECO:0007669"/>
    <property type="project" value="TreeGrafter"/>
</dbReference>
<dbReference type="GO" id="GO:0005096">
    <property type="term" value="F:GTPase activator activity"/>
    <property type="evidence" value="ECO:0007669"/>
    <property type="project" value="UniProtKB-KW"/>
</dbReference>
<evidence type="ECO:0008006" key="5">
    <source>
        <dbReference type="Google" id="ProtNLM"/>
    </source>
</evidence>
<evidence type="ECO:0000256" key="1">
    <source>
        <dbReference type="ARBA" id="ARBA00022468"/>
    </source>
</evidence>
<evidence type="ECO:0000313" key="4">
    <source>
        <dbReference type="EMBL" id="ETW02482.1"/>
    </source>
</evidence>
<dbReference type="GeneID" id="20083033"/>
<dbReference type="RefSeq" id="XP_008869087.1">
    <property type="nucleotide sequence ID" value="XM_008870865.1"/>
</dbReference>
<dbReference type="InterPro" id="IPR027038">
    <property type="entry name" value="RanGap"/>
</dbReference>
<proteinExistence type="predicted"/>
<dbReference type="InterPro" id="IPR001611">
    <property type="entry name" value="Leu-rich_rpt"/>
</dbReference>
<organism evidence="4">
    <name type="scientific">Aphanomyces invadans</name>
    <dbReference type="NCBI Taxonomy" id="157072"/>
    <lineage>
        <taxon>Eukaryota</taxon>
        <taxon>Sar</taxon>
        <taxon>Stramenopiles</taxon>
        <taxon>Oomycota</taxon>
        <taxon>Saprolegniomycetes</taxon>
        <taxon>Saprolegniales</taxon>
        <taxon>Verrucalvaceae</taxon>
        <taxon>Aphanomyces</taxon>
    </lineage>
</organism>
<keyword evidence="2" id="KW-0433">Leucine-rich repeat</keyword>
<dbReference type="STRING" id="157072.A0A024U9D7"/>
<dbReference type="GO" id="GO:0005829">
    <property type="term" value="C:cytosol"/>
    <property type="evidence" value="ECO:0007669"/>
    <property type="project" value="TreeGrafter"/>
</dbReference>
<dbReference type="PANTHER" id="PTHR24113">
    <property type="entry name" value="RAN GTPASE-ACTIVATING PROTEIN 1"/>
    <property type="match status" value="1"/>
</dbReference>
<reference evidence="4" key="1">
    <citation type="submission" date="2013-12" db="EMBL/GenBank/DDBJ databases">
        <title>The Genome Sequence of Aphanomyces invadans NJM9701.</title>
        <authorList>
            <consortium name="The Broad Institute Genomics Platform"/>
            <person name="Russ C."/>
            <person name="Tyler B."/>
            <person name="van West P."/>
            <person name="Dieguez-Uribeondo J."/>
            <person name="Young S.K."/>
            <person name="Zeng Q."/>
            <person name="Gargeya S."/>
            <person name="Fitzgerald M."/>
            <person name="Abouelleil A."/>
            <person name="Alvarado L."/>
            <person name="Chapman S.B."/>
            <person name="Gainer-Dewar J."/>
            <person name="Goldberg J."/>
            <person name="Griggs A."/>
            <person name="Gujja S."/>
            <person name="Hansen M."/>
            <person name="Howarth C."/>
            <person name="Imamovic A."/>
            <person name="Ireland A."/>
            <person name="Larimer J."/>
            <person name="McCowan C."/>
            <person name="Murphy C."/>
            <person name="Pearson M."/>
            <person name="Poon T.W."/>
            <person name="Priest M."/>
            <person name="Roberts A."/>
            <person name="Saif S."/>
            <person name="Shea T."/>
            <person name="Sykes S."/>
            <person name="Wortman J."/>
            <person name="Nusbaum C."/>
            <person name="Birren B."/>
        </authorList>
    </citation>
    <scope>NUCLEOTIDE SEQUENCE [LARGE SCALE GENOMIC DNA]</scope>
    <source>
        <strain evidence="4">NJM9701</strain>
    </source>
</reference>
<evidence type="ECO:0000256" key="3">
    <source>
        <dbReference type="ARBA" id="ARBA00022737"/>
    </source>
</evidence>
<dbReference type="SMART" id="SM00368">
    <property type="entry name" value="LRR_RI"/>
    <property type="match status" value="3"/>
</dbReference>
<dbReference type="Gene3D" id="3.80.10.10">
    <property type="entry name" value="Ribonuclease Inhibitor"/>
    <property type="match status" value="2"/>
</dbReference>
<name>A0A024U9D7_9STRA</name>
<sequence>MKKQRVTTGRTSASHALLPPDAVQRIALFIPDALDFFNYMDAFQGTSTSLGHLQQLWTASFYARFHMLWPELHLDHVSAPKVASLEPDRSYFERIHVHAVFDLDVLRNCTALTRVISLYTCPLANEIDVPLHAWYRQLAALPIDHITWLQGQLIGRPQSMNPLLKVLPSMVHLTSLDLSHSCVSSLDDLFAYIRDSKLTQLCLQDVTTVDPATSEPVPGSLSRQSVNSITHWLATQPVTRFSLGNWTMPTTPKVLSQFYHALWTCPSLWAFFAHKEPFPSLSSFDFSVPFALHQLSLTQCDLTSEDVSHLARGLAESTVTWLNLSDNPRIGSSGVRALATTALRTSAVTMLCLNHVTMGSLGCSHLAHVLGDTRVTELCVDSNGIGDGGALFLGYVMRMSPSLRSLSMQHNAISISGAMGLLQSLSSRTVTSASPLVIDLDGNPIDDVDQNSLDVMASKQLPHDAIFSCVSDFEGPHQSVW</sequence>
<dbReference type="AlphaFoldDB" id="A0A024U9D7"/>
<dbReference type="PANTHER" id="PTHR24113:SF12">
    <property type="entry name" value="RAN GTPASE-ACTIVATING PROTEIN 1"/>
    <property type="match status" value="1"/>
</dbReference>
<evidence type="ECO:0000256" key="2">
    <source>
        <dbReference type="ARBA" id="ARBA00022614"/>
    </source>
</evidence>
<dbReference type="GO" id="GO:0048471">
    <property type="term" value="C:perinuclear region of cytoplasm"/>
    <property type="evidence" value="ECO:0007669"/>
    <property type="project" value="TreeGrafter"/>
</dbReference>
<dbReference type="VEuPathDB" id="FungiDB:H310_05983"/>
<protein>
    <recommendedName>
        <fullName evidence="5">F-box domain-containing protein</fullName>
    </recommendedName>
</protein>
<dbReference type="OrthoDB" id="120976at2759"/>
<dbReference type="InterPro" id="IPR032675">
    <property type="entry name" value="LRR_dom_sf"/>
</dbReference>
<dbReference type="SUPFAM" id="SSF52047">
    <property type="entry name" value="RNI-like"/>
    <property type="match status" value="1"/>
</dbReference>
<dbReference type="GO" id="GO:0005634">
    <property type="term" value="C:nucleus"/>
    <property type="evidence" value="ECO:0007669"/>
    <property type="project" value="TreeGrafter"/>
</dbReference>
<dbReference type="EMBL" id="KI913961">
    <property type="protein sequence ID" value="ETW02482.1"/>
    <property type="molecule type" value="Genomic_DNA"/>
</dbReference>
<keyword evidence="3" id="KW-0677">Repeat</keyword>
<keyword evidence="1" id="KW-0343">GTPase activation</keyword>